<dbReference type="InterPro" id="IPR014712">
    <property type="entry name" value="ANTH_dom_sf"/>
</dbReference>
<dbReference type="GO" id="GO:0006900">
    <property type="term" value="P:vesicle budding from membrane"/>
    <property type="evidence" value="ECO:0007669"/>
    <property type="project" value="TreeGrafter"/>
</dbReference>
<keyword evidence="12" id="KW-1185">Reference proteome</keyword>
<dbReference type="CDD" id="cd16987">
    <property type="entry name" value="ANTH_N_AP180_plant"/>
    <property type="match status" value="1"/>
</dbReference>
<name>A0AAW1GXU3_SAPOF</name>
<evidence type="ECO:0000256" key="7">
    <source>
        <dbReference type="ARBA" id="ARBA00023176"/>
    </source>
</evidence>
<dbReference type="PROSITE" id="PS50942">
    <property type="entry name" value="ENTH"/>
    <property type="match status" value="1"/>
</dbReference>
<dbReference type="GO" id="GO:0005545">
    <property type="term" value="F:1-phosphatidylinositol binding"/>
    <property type="evidence" value="ECO:0007669"/>
    <property type="project" value="InterPro"/>
</dbReference>
<evidence type="ECO:0000256" key="6">
    <source>
        <dbReference type="ARBA" id="ARBA00023136"/>
    </source>
</evidence>
<dbReference type="GO" id="GO:0048268">
    <property type="term" value="P:clathrin coat assembly"/>
    <property type="evidence" value="ECO:0007669"/>
    <property type="project" value="InterPro"/>
</dbReference>
<dbReference type="InterPro" id="IPR011417">
    <property type="entry name" value="ANTH_dom"/>
</dbReference>
<comment type="subcellular location">
    <subcellularLocation>
        <location evidence="1">Cytoplasmic vesicle</location>
        <location evidence="1">Clathrin-coated vesicle</location>
    </subcellularLocation>
    <subcellularLocation>
        <location evidence="2">Golgi apparatus</location>
    </subcellularLocation>
    <subcellularLocation>
        <location evidence="3">Membrane</location>
        <location evidence="3">Clathrin-coated pit</location>
    </subcellularLocation>
</comment>
<keyword evidence="6" id="KW-0472">Membrane</keyword>
<feature type="compositionally biased region" description="Polar residues" evidence="9">
    <location>
        <begin position="313"/>
        <end position="326"/>
    </location>
</feature>
<dbReference type="GO" id="GO:0005546">
    <property type="term" value="F:phosphatidylinositol-4,5-bisphosphate binding"/>
    <property type="evidence" value="ECO:0007669"/>
    <property type="project" value="TreeGrafter"/>
</dbReference>
<dbReference type="InterPro" id="IPR048050">
    <property type="entry name" value="ANTH_N_plant"/>
</dbReference>
<dbReference type="GO" id="GO:0005905">
    <property type="term" value="C:clathrin-coated pit"/>
    <property type="evidence" value="ECO:0007669"/>
    <property type="project" value="UniProtKB-SubCell"/>
</dbReference>
<keyword evidence="7" id="KW-0168">Coated pit</keyword>
<feature type="region of interest" description="Disordered" evidence="9">
    <location>
        <begin position="367"/>
        <end position="412"/>
    </location>
</feature>
<accession>A0AAW1GXU3</accession>
<dbReference type="Pfam" id="PF07651">
    <property type="entry name" value="ANTH"/>
    <property type="match status" value="1"/>
</dbReference>
<dbReference type="InterPro" id="IPR045192">
    <property type="entry name" value="AP180-like"/>
</dbReference>
<evidence type="ECO:0000259" key="10">
    <source>
        <dbReference type="PROSITE" id="PS50942"/>
    </source>
</evidence>
<reference evidence="11" key="1">
    <citation type="submission" date="2024-03" db="EMBL/GenBank/DDBJ databases">
        <title>WGS assembly of Saponaria officinalis var. Norfolk2.</title>
        <authorList>
            <person name="Jenkins J."/>
            <person name="Shu S."/>
            <person name="Grimwood J."/>
            <person name="Barry K."/>
            <person name="Goodstein D."/>
            <person name="Schmutz J."/>
            <person name="Leebens-Mack J."/>
            <person name="Osbourn A."/>
        </authorList>
    </citation>
    <scope>NUCLEOTIDE SEQUENCE [LARGE SCALE GENOMIC DNA]</scope>
    <source>
        <strain evidence="11">JIC</strain>
    </source>
</reference>
<keyword evidence="8" id="KW-0968">Cytoplasmic vesicle</keyword>
<proteinExistence type="predicted"/>
<dbReference type="AlphaFoldDB" id="A0AAW1GXU3"/>
<evidence type="ECO:0000256" key="3">
    <source>
        <dbReference type="ARBA" id="ARBA00004600"/>
    </source>
</evidence>
<comment type="caution">
    <text evidence="11">The sequence shown here is derived from an EMBL/GenBank/DDBJ whole genome shotgun (WGS) entry which is preliminary data.</text>
</comment>
<sequence length="715" mass="78523">MPSKLKKAIAAVKDQTSISLAKVGGTNSSSLEVAILKATTHEEGTIDERYVTEVLQHVSSNRSYARSCARAIGRRIGRTKNWVVAVKSLMLVLRIFQDGDPHFPKEVLHAMKRGYKILNLASFRDESTTSCPWDFTAFVRTFALYLDERLDCFLTGKLQRRTSSNQQSAKTARGYSKKIAPFVREMKPSVLLDRITHWQRLLDRAIAAQPTGAAKTNRLVKTCLYAIVQETFELYRDISDGLSILLDGFFHLQYNNCVIAFQTCGKASKQFEELGAFHHLCQSIGVGRTSEYPNVQKISDELLETLEEFLKDQSSFPGTNGTTPGITASLPPLSPRLSDSRSDRLSNLEGRDRSISVFGGAQSMSLEDLITTDPGFSPDRYSDPGRENPSECDEFFDENDNESVRSDPTDHRGITSVLDLLSLDGPSPPPEFQDPDFEIADKIVSASFRKQEGWELVLFETSNQPEVDLFANISENAENPTTTNNYSNPFLEATVADLDSISGTNPTEGDVFGSFAQTSFGASFSESGFPGDLGLAIENNTPTEFKAEFGNDFPSAFLADFAAPTFQSEASTNNSRQSLPVDLFGEFGNATDEASTNNNGNNNSHQSLPVDLFGEFGNAADDFGHSAAFSADGTANDMNAVVPFNPEKNEDFFASGPGFQAAPTFRANSIDMDSQDSNLGVESDPFGCLTAMPAVEQQQQLWLQNQNKILSRHLT</sequence>
<evidence type="ECO:0000256" key="5">
    <source>
        <dbReference type="ARBA" id="ARBA00023034"/>
    </source>
</evidence>
<dbReference type="InterPro" id="IPR008942">
    <property type="entry name" value="ENTH_VHS"/>
</dbReference>
<dbReference type="PANTHER" id="PTHR22951:SF75">
    <property type="entry name" value="CLATHRIN COAT ASSEMBLY PROTEIN AP180"/>
    <property type="match status" value="1"/>
</dbReference>
<gene>
    <name evidence="11" type="ORF">RND81_14G252100</name>
</gene>
<organism evidence="11 12">
    <name type="scientific">Saponaria officinalis</name>
    <name type="common">Common soapwort</name>
    <name type="synonym">Lychnis saponaria</name>
    <dbReference type="NCBI Taxonomy" id="3572"/>
    <lineage>
        <taxon>Eukaryota</taxon>
        <taxon>Viridiplantae</taxon>
        <taxon>Streptophyta</taxon>
        <taxon>Embryophyta</taxon>
        <taxon>Tracheophyta</taxon>
        <taxon>Spermatophyta</taxon>
        <taxon>Magnoliopsida</taxon>
        <taxon>eudicotyledons</taxon>
        <taxon>Gunneridae</taxon>
        <taxon>Pentapetalae</taxon>
        <taxon>Caryophyllales</taxon>
        <taxon>Caryophyllaceae</taxon>
        <taxon>Caryophylleae</taxon>
        <taxon>Saponaria</taxon>
    </lineage>
</organism>
<dbReference type="EMBL" id="JBDFQZ010000014">
    <property type="protein sequence ID" value="KAK9667381.1"/>
    <property type="molecule type" value="Genomic_DNA"/>
</dbReference>
<dbReference type="FunFam" id="1.20.58.150:FF:000005">
    <property type="entry name" value="putative clathrin assembly protein At2g25430"/>
    <property type="match status" value="1"/>
</dbReference>
<feature type="compositionally biased region" description="Acidic residues" evidence="9">
    <location>
        <begin position="390"/>
        <end position="401"/>
    </location>
</feature>
<dbReference type="Proteomes" id="UP001443914">
    <property type="component" value="Unassembled WGS sequence"/>
</dbReference>
<feature type="region of interest" description="Disordered" evidence="9">
    <location>
        <begin position="313"/>
        <end position="348"/>
    </location>
</feature>
<evidence type="ECO:0000256" key="2">
    <source>
        <dbReference type="ARBA" id="ARBA00004555"/>
    </source>
</evidence>
<dbReference type="SMART" id="SM00273">
    <property type="entry name" value="ENTH"/>
    <property type="match status" value="1"/>
</dbReference>
<dbReference type="Gene3D" id="1.25.40.90">
    <property type="match status" value="1"/>
</dbReference>
<feature type="compositionally biased region" description="Basic and acidic residues" evidence="9">
    <location>
        <begin position="402"/>
        <end position="412"/>
    </location>
</feature>
<dbReference type="GO" id="GO:0030136">
    <property type="term" value="C:clathrin-coated vesicle"/>
    <property type="evidence" value="ECO:0007669"/>
    <property type="project" value="UniProtKB-SubCell"/>
</dbReference>
<feature type="domain" description="ENTH" evidence="10">
    <location>
        <begin position="23"/>
        <end position="160"/>
    </location>
</feature>
<dbReference type="GO" id="GO:0032050">
    <property type="term" value="F:clathrin heavy chain binding"/>
    <property type="evidence" value="ECO:0007669"/>
    <property type="project" value="TreeGrafter"/>
</dbReference>
<protein>
    <recommendedName>
        <fullName evidence="10">ENTH domain-containing protein</fullName>
    </recommendedName>
</protein>
<dbReference type="SUPFAM" id="SSF48464">
    <property type="entry name" value="ENTH/VHS domain"/>
    <property type="match status" value="1"/>
</dbReference>
<dbReference type="InterPro" id="IPR013809">
    <property type="entry name" value="ENTH"/>
</dbReference>
<evidence type="ECO:0000256" key="4">
    <source>
        <dbReference type="ARBA" id="ARBA00022583"/>
    </source>
</evidence>
<dbReference type="SUPFAM" id="SSF89009">
    <property type="entry name" value="GAT-like domain"/>
    <property type="match status" value="1"/>
</dbReference>
<dbReference type="GO" id="GO:0000149">
    <property type="term" value="F:SNARE binding"/>
    <property type="evidence" value="ECO:0007669"/>
    <property type="project" value="TreeGrafter"/>
</dbReference>
<dbReference type="PANTHER" id="PTHR22951">
    <property type="entry name" value="CLATHRIN ASSEMBLY PROTEIN"/>
    <property type="match status" value="1"/>
</dbReference>
<dbReference type="GO" id="GO:0005794">
    <property type="term" value="C:Golgi apparatus"/>
    <property type="evidence" value="ECO:0007669"/>
    <property type="project" value="UniProtKB-SubCell"/>
</dbReference>
<evidence type="ECO:0000256" key="9">
    <source>
        <dbReference type="SAM" id="MobiDB-lite"/>
    </source>
</evidence>
<dbReference type="Gene3D" id="1.20.58.150">
    <property type="entry name" value="ANTH domain"/>
    <property type="match status" value="1"/>
</dbReference>
<evidence type="ECO:0000313" key="12">
    <source>
        <dbReference type="Proteomes" id="UP001443914"/>
    </source>
</evidence>
<evidence type="ECO:0000256" key="8">
    <source>
        <dbReference type="ARBA" id="ARBA00023329"/>
    </source>
</evidence>
<evidence type="ECO:0000256" key="1">
    <source>
        <dbReference type="ARBA" id="ARBA00004132"/>
    </source>
</evidence>
<keyword evidence="4" id="KW-0254">Endocytosis</keyword>
<dbReference type="GO" id="GO:0072583">
    <property type="term" value="P:clathrin-dependent endocytosis"/>
    <property type="evidence" value="ECO:0007669"/>
    <property type="project" value="InterPro"/>
</dbReference>
<keyword evidence="5" id="KW-0333">Golgi apparatus</keyword>
<feature type="compositionally biased region" description="Basic and acidic residues" evidence="9">
    <location>
        <begin position="338"/>
        <end position="348"/>
    </location>
</feature>
<feature type="compositionally biased region" description="Basic and acidic residues" evidence="9">
    <location>
        <begin position="380"/>
        <end position="389"/>
    </location>
</feature>
<dbReference type="FunFam" id="1.25.40.90:FF:000019">
    <property type="entry name" value="Clathrin coat assembly protein"/>
    <property type="match status" value="1"/>
</dbReference>
<evidence type="ECO:0000313" key="11">
    <source>
        <dbReference type="EMBL" id="KAK9667381.1"/>
    </source>
</evidence>